<keyword evidence="1" id="KW-0472">Membrane</keyword>
<accession>A0ABT8IZ77</accession>
<keyword evidence="1" id="KW-0812">Transmembrane</keyword>
<comment type="caution">
    <text evidence="2">The sequence shown here is derived from an EMBL/GenBank/DDBJ whole genome shotgun (WGS) entry which is preliminary data.</text>
</comment>
<organism evidence="2 3">
    <name type="scientific">Leifsonia virtsii</name>
    <dbReference type="NCBI Taxonomy" id="3035915"/>
    <lineage>
        <taxon>Bacteria</taxon>
        <taxon>Bacillati</taxon>
        <taxon>Actinomycetota</taxon>
        <taxon>Actinomycetes</taxon>
        <taxon>Micrococcales</taxon>
        <taxon>Microbacteriaceae</taxon>
        <taxon>Leifsonia</taxon>
    </lineage>
</organism>
<keyword evidence="1" id="KW-1133">Transmembrane helix</keyword>
<reference evidence="2" key="1">
    <citation type="submission" date="2023-03" db="EMBL/GenBank/DDBJ databases">
        <title>MT1 and MT2 Draft Genomes of Novel Species.</title>
        <authorList>
            <person name="Venkateswaran K."/>
        </authorList>
    </citation>
    <scope>NUCLEOTIDE SEQUENCE</scope>
    <source>
        <strain evidence="2">F6_8S_P_1A</strain>
    </source>
</reference>
<gene>
    <name evidence="2" type="ORF">P5G59_12530</name>
</gene>
<proteinExistence type="predicted"/>
<evidence type="ECO:0000256" key="1">
    <source>
        <dbReference type="SAM" id="Phobius"/>
    </source>
</evidence>
<evidence type="ECO:0000313" key="2">
    <source>
        <dbReference type="EMBL" id="MDN4597973.1"/>
    </source>
</evidence>
<dbReference type="RefSeq" id="WP_301219329.1">
    <property type="nucleotide sequence ID" value="NZ_JAROCB010000003.1"/>
</dbReference>
<name>A0ABT8IZ77_9MICO</name>
<keyword evidence="3" id="KW-1185">Reference proteome</keyword>
<protein>
    <submittedName>
        <fullName evidence="2">Uncharacterized protein</fullName>
    </submittedName>
</protein>
<dbReference type="EMBL" id="JAROCB010000003">
    <property type="protein sequence ID" value="MDN4597973.1"/>
    <property type="molecule type" value="Genomic_DNA"/>
</dbReference>
<feature type="transmembrane region" description="Helical" evidence="1">
    <location>
        <begin position="37"/>
        <end position="58"/>
    </location>
</feature>
<evidence type="ECO:0000313" key="3">
    <source>
        <dbReference type="Proteomes" id="UP001174210"/>
    </source>
</evidence>
<sequence>MTDHDLLPTDEHFDQLKLRVLDTIATVERRRTRKHRLIAMGIAGTLALGTTAGAIAIARAPQGQINYLMDCYASADVDSRHATSAYLPGDQSSKTPTPLKERIELAEDMCAATWRIGSFSPGGSTNDREFPVPDLQTCQLPDGRLGVFPSELAASELCTRLGLTSPHE</sequence>
<dbReference type="Proteomes" id="UP001174210">
    <property type="component" value="Unassembled WGS sequence"/>
</dbReference>